<reference evidence="4" key="1">
    <citation type="journal article" date="2019" name="Int. J. Syst. Evol. Microbiol.">
        <title>The Global Catalogue of Microorganisms (GCM) 10K type strain sequencing project: providing services to taxonomists for standard genome sequencing and annotation.</title>
        <authorList>
            <consortium name="The Broad Institute Genomics Platform"/>
            <consortium name="The Broad Institute Genome Sequencing Center for Infectious Disease"/>
            <person name="Wu L."/>
            <person name="Ma J."/>
        </authorList>
    </citation>
    <scope>NUCLEOTIDE SEQUENCE [LARGE SCALE GENOMIC DNA]</scope>
    <source>
        <strain evidence="4">CCUG 57508</strain>
    </source>
</reference>
<protein>
    <submittedName>
        <fullName evidence="3">DUF3099 domain-containing protein</fullName>
    </submittedName>
</protein>
<dbReference type="EMBL" id="JBHTKH010000006">
    <property type="protein sequence ID" value="MFD1054932.1"/>
    <property type="molecule type" value="Genomic_DNA"/>
</dbReference>
<name>A0ABW3MW50_9MICO</name>
<evidence type="ECO:0000313" key="3">
    <source>
        <dbReference type="EMBL" id="MFD1054932.1"/>
    </source>
</evidence>
<organism evidence="3 4">
    <name type="scientific">Terrabacter terrigena</name>
    <dbReference type="NCBI Taxonomy" id="574718"/>
    <lineage>
        <taxon>Bacteria</taxon>
        <taxon>Bacillati</taxon>
        <taxon>Actinomycetota</taxon>
        <taxon>Actinomycetes</taxon>
        <taxon>Micrococcales</taxon>
        <taxon>Intrasporangiaceae</taxon>
        <taxon>Terrabacter</taxon>
    </lineage>
</organism>
<feature type="compositionally biased region" description="Polar residues" evidence="1">
    <location>
        <begin position="12"/>
        <end position="21"/>
    </location>
</feature>
<proteinExistence type="predicted"/>
<keyword evidence="2" id="KW-0472">Membrane</keyword>
<gene>
    <name evidence="3" type="ORF">ACFQ2V_11495</name>
</gene>
<keyword evidence="4" id="KW-1185">Reference proteome</keyword>
<comment type="caution">
    <text evidence="3">The sequence shown here is derived from an EMBL/GenBank/DDBJ whole genome shotgun (WGS) entry which is preliminary data.</text>
</comment>
<dbReference type="RefSeq" id="WP_386052831.1">
    <property type="nucleotide sequence ID" value="NZ_JBHTKH010000006.1"/>
</dbReference>
<dbReference type="InterPro" id="IPR021449">
    <property type="entry name" value="DUF3099"/>
</dbReference>
<keyword evidence="2" id="KW-0812">Transmembrane</keyword>
<feature type="region of interest" description="Disordered" evidence="1">
    <location>
        <begin position="1"/>
        <end position="23"/>
    </location>
</feature>
<dbReference type="Proteomes" id="UP001597046">
    <property type="component" value="Unassembled WGS sequence"/>
</dbReference>
<evidence type="ECO:0000256" key="1">
    <source>
        <dbReference type="SAM" id="MobiDB-lite"/>
    </source>
</evidence>
<sequence length="96" mass="10576">MPRAHHEPVVHSVTSAPTSTTDDQDKRIKRYLTMMGIRVALFGLVFVTSGWLRWAAVIGAVVIPYIAVVIANAVAPRQPGDLQAVTPQDDTRRIEQ</sequence>
<keyword evidence="2" id="KW-1133">Transmembrane helix</keyword>
<feature type="transmembrane region" description="Helical" evidence="2">
    <location>
        <begin position="31"/>
        <end position="48"/>
    </location>
</feature>
<feature type="transmembrane region" description="Helical" evidence="2">
    <location>
        <begin position="54"/>
        <end position="75"/>
    </location>
</feature>
<dbReference type="Pfam" id="PF11298">
    <property type="entry name" value="DUF3099"/>
    <property type="match status" value="1"/>
</dbReference>
<evidence type="ECO:0000256" key="2">
    <source>
        <dbReference type="SAM" id="Phobius"/>
    </source>
</evidence>
<accession>A0ABW3MW50</accession>
<evidence type="ECO:0000313" key="4">
    <source>
        <dbReference type="Proteomes" id="UP001597046"/>
    </source>
</evidence>